<dbReference type="OrthoDB" id="269872at2759"/>
<dbReference type="FunCoup" id="F0XFT2">
    <property type="interactions" value="58"/>
</dbReference>
<accession>F0XFT2</accession>
<dbReference type="Proteomes" id="UP000007796">
    <property type="component" value="Unassembled WGS sequence"/>
</dbReference>
<dbReference type="InterPro" id="IPR002052">
    <property type="entry name" value="DNA_methylase_N6_adenine_CS"/>
</dbReference>
<dbReference type="STRING" id="655863.F0XFT2"/>
<dbReference type="HOGENOM" id="CLU_018398_0_0_1"/>
<keyword evidence="3" id="KW-1185">Reference proteome</keyword>
<protein>
    <submittedName>
        <fullName evidence="2">Mitochondrial n-glutamine methyltransferase mtq1</fullName>
    </submittedName>
</protein>
<gene>
    <name evidence="2" type="ORF">CMQ_1591</name>
</gene>
<feature type="domain" description="Methyltransferase" evidence="1">
    <location>
        <begin position="119"/>
        <end position="210"/>
    </location>
</feature>
<dbReference type="GO" id="GO:0008168">
    <property type="term" value="F:methyltransferase activity"/>
    <property type="evidence" value="ECO:0007669"/>
    <property type="project" value="UniProtKB-KW"/>
</dbReference>
<dbReference type="PANTHER" id="PTHR18895:SF74">
    <property type="entry name" value="MTRF1L RELEASE FACTOR GLUTAMINE METHYLTRANSFERASE"/>
    <property type="match status" value="1"/>
</dbReference>
<dbReference type="InterPro" id="IPR025714">
    <property type="entry name" value="Methyltranfer_dom"/>
</dbReference>
<name>F0XFT2_GROCL</name>
<evidence type="ECO:0000259" key="1">
    <source>
        <dbReference type="Pfam" id="PF13847"/>
    </source>
</evidence>
<dbReference type="CDD" id="cd02440">
    <property type="entry name" value="AdoMet_MTases"/>
    <property type="match status" value="1"/>
</dbReference>
<dbReference type="InParanoid" id="F0XFT2"/>
<dbReference type="GeneID" id="25974486"/>
<sequence length="341" mass="37932">MPRIAPSIFWRARHISPCATLLLPACRDLPSSLAELRWIRQHVAVSRADGGQPRRAIVQRLCRRRGRGEPLQYVLGTQPFGPLDLLCRRGVLIPRPEPEAYSLFLADWLMRPEIGPVSTILDVCTGTGCIALLLYERLRQQQHLRVVGIDVSPAAVALARANRRRLGFPSDRDGTDSSSVSFHRADVFADDWLHLASNAADGRIDVLVCNPPYVSRDGFAHETARSVRLFEPKLAQVPLATDERDEREDHHEDIFYGRLLDLAVRLDPRSVLLEVGGLDQAQRVVEAVLAGRGGPVADVEIWADCPDIPGTNERRTVNVVGRSVLVRGSGHGRSVFVRRRV</sequence>
<keyword evidence="2" id="KW-0808">Transferase</keyword>
<organism evidence="3">
    <name type="scientific">Grosmannia clavigera (strain kw1407 / UAMH 11150)</name>
    <name type="common">Blue stain fungus</name>
    <name type="synonym">Graphiocladiella clavigera</name>
    <dbReference type="NCBI Taxonomy" id="655863"/>
    <lineage>
        <taxon>Eukaryota</taxon>
        <taxon>Fungi</taxon>
        <taxon>Dikarya</taxon>
        <taxon>Ascomycota</taxon>
        <taxon>Pezizomycotina</taxon>
        <taxon>Sordariomycetes</taxon>
        <taxon>Sordariomycetidae</taxon>
        <taxon>Ophiostomatales</taxon>
        <taxon>Ophiostomataceae</taxon>
        <taxon>Leptographium</taxon>
    </lineage>
</organism>
<dbReference type="AlphaFoldDB" id="F0XFT2"/>
<dbReference type="PROSITE" id="PS00092">
    <property type="entry name" value="N6_MTASE"/>
    <property type="match status" value="1"/>
</dbReference>
<dbReference type="GO" id="GO:0005739">
    <property type="term" value="C:mitochondrion"/>
    <property type="evidence" value="ECO:0007669"/>
    <property type="project" value="TreeGrafter"/>
</dbReference>
<dbReference type="Pfam" id="PF13847">
    <property type="entry name" value="Methyltransf_31"/>
    <property type="match status" value="1"/>
</dbReference>
<dbReference type="eggNOG" id="KOG2904">
    <property type="taxonomic scope" value="Eukaryota"/>
</dbReference>
<evidence type="ECO:0000313" key="3">
    <source>
        <dbReference type="Proteomes" id="UP000007796"/>
    </source>
</evidence>
<proteinExistence type="predicted"/>
<dbReference type="SUPFAM" id="SSF53335">
    <property type="entry name" value="S-adenosyl-L-methionine-dependent methyltransferases"/>
    <property type="match status" value="1"/>
</dbReference>
<reference evidence="2 3" key="1">
    <citation type="journal article" date="2011" name="Proc. Natl. Acad. Sci. U.S.A.">
        <title>Genome and transcriptome analyses of the mountain pine beetle-fungal symbiont Grosmannia clavigera, a lodgepole pine pathogen.</title>
        <authorList>
            <person name="DiGuistini S."/>
            <person name="Wang Y."/>
            <person name="Liao N.Y."/>
            <person name="Taylor G."/>
            <person name="Tanguay P."/>
            <person name="Feau N."/>
            <person name="Henrissat B."/>
            <person name="Chan S.K."/>
            <person name="Hesse-Orce U."/>
            <person name="Alamouti S.M."/>
            <person name="Tsui C.K.M."/>
            <person name="Docking R.T."/>
            <person name="Levasseur A."/>
            <person name="Haridas S."/>
            <person name="Robertson G."/>
            <person name="Birol I."/>
            <person name="Holt R.A."/>
            <person name="Marra M.A."/>
            <person name="Hamelin R.C."/>
            <person name="Hirst M."/>
            <person name="Jones S.J.M."/>
            <person name="Bohlmann J."/>
            <person name="Breuil C."/>
        </authorList>
    </citation>
    <scope>NUCLEOTIDE SEQUENCE [LARGE SCALE GENOMIC DNA]</scope>
    <source>
        <strain evidence="3">kw1407 / UAMH 11150</strain>
    </source>
</reference>
<dbReference type="EMBL" id="GL629765">
    <property type="protein sequence ID" value="EFX04663.1"/>
    <property type="molecule type" value="Genomic_DNA"/>
</dbReference>
<dbReference type="Gene3D" id="3.40.50.150">
    <property type="entry name" value="Vaccinia Virus protein VP39"/>
    <property type="match status" value="1"/>
</dbReference>
<dbReference type="InterPro" id="IPR029063">
    <property type="entry name" value="SAM-dependent_MTases_sf"/>
</dbReference>
<dbReference type="Gene3D" id="1.10.8.10">
    <property type="entry name" value="DNA helicase RuvA subunit, C-terminal domain"/>
    <property type="match status" value="1"/>
</dbReference>
<keyword evidence="2" id="KW-0489">Methyltransferase</keyword>
<dbReference type="GO" id="GO:0032259">
    <property type="term" value="P:methylation"/>
    <property type="evidence" value="ECO:0007669"/>
    <property type="project" value="UniProtKB-KW"/>
</dbReference>
<dbReference type="RefSeq" id="XP_014174145.1">
    <property type="nucleotide sequence ID" value="XM_014318670.1"/>
</dbReference>
<dbReference type="InterPro" id="IPR050320">
    <property type="entry name" value="N5-glutamine_MTase"/>
</dbReference>
<evidence type="ECO:0000313" key="2">
    <source>
        <dbReference type="EMBL" id="EFX04663.1"/>
    </source>
</evidence>
<dbReference type="GO" id="GO:0003676">
    <property type="term" value="F:nucleic acid binding"/>
    <property type="evidence" value="ECO:0007669"/>
    <property type="project" value="InterPro"/>
</dbReference>
<dbReference type="PANTHER" id="PTHR18895">
    <property type="entry name" value="HEMK METHYLTRANSFERASE"/>
    <property type="match status" value="1"/>
</dbReference>